<reference evidence="2" key="1">
    <citation type="submission" date="2025-08" db="UniProtKB">
        <authorList>
            <consortium name="RefSeq"/>
        </authorList>
    </citation>
    <scope>IDENTIFICATION</scope>
</reference>
<protein>
    <submittedName>
        <fullName evidence="2">Uncharacterized protein LOC106052888 isoform X1</fullName>
    </submittedName>
</protein>
<name>A0A9W3BAI0_BIOGL</name>
<gene>
    <name evidence="2" type="primary">LOC106052888</name>
</gene>
<dbReference type="RefSeq" id="XP_055896463.1">
    <property type="nucleotide sequence ID" value="XM_056040488.1"/>
</dbReference>
<dbReference type="InterPro" id="IPR009003">
    <property type="entry name" value="Peptidase_S1_PA"/>
</dbReference>
<keyword evidence="1" id="KW-1185">Reference proteome</keyword>
<proteinExistence type="predicted"/>
<evidence type="ECO:0000313" key="2">
    <source>
        <dbReference type="RefSeq" id="XP_055896463.1"/>
    </source>
</evidence>
<organism evidence="1 2">
    <name type="scientific">Biomphalaria glabrata</name>
    <name type="common">Bloodfluke planorb</name>
    <name type="synonym">Freshwater snail</name>
    <dbReference type="NCBI Taxonomy" id="6526"/>
    <lineage>
        <taxon>Eukaryota</taxon>
        <taxon>Metazoa</taxon>
        <taxon>Spiralia</taxon>
        <taxon>Lophotrochozoa</taxon>
        <taxon>Mollusca</taxon>
        <taxon>Gastropoda</taxon>
        <taxon>Heterobranchia</taxon>
        <taxon>Euthyneura</taxon>
        <taxon>Panpulmonata</taxon>
        <taxon>Hygrophila</taxon>
        <taxon>Lymnaeoidea</taxon>
        <taxon>Planorbidae</taxon>
        <taxon>Biomphalaria</taxon>
    </lineage>
</organism>
<evidence type="ECO:0000313" key="1">
    <source>
        <dbReference type="Proteomes" id="UP001165740"/>
    </source>
</evidence>
<dbReference type="GeneID" id="106052888"/>
<sequence>MALVWVLVLLLYGLYRINLFFLNYLKLASVFLHTVPNMNDQSGGKKNCFYNIPGEHETQMSEGGEAELHKCLVLCKKNPGHTQFVPVESFSIEHLPRSHRDEHLYEVIKYVADLTVRIDVKMTSPGRPEFWPDTKVPYPFYQVRGSEMLRLGSGRVYEVTKCTDVVGGDGEAVGDRACCCHRCQSSDSPSKVWWNVEVLTAAHVVFDKLEAGNTSCRLFYDTKDSPLYILDMVKIEEVSLDRDWCKLNCVTCDTEIIDKLIRTRTHLNDNWRCVYDKFKTSRDEDRLAFMVSHPHGCPKQISIGQWIKKHQFEDDFNKFTYTTCTCPGSSGATVHCVGYSGRWSRGYQLVHSGTSDSDNNFSGVGRVW</sequence>
<dbReference type="SUPFAM" id="SSF50494">
    <property type="entry name" value="Trypsin-like serine proteases"/>
    <property type="match status" value="1"/>
</dbReference>
<accession>A0A9W3BAI0</accession>
<dbReference type="AlphaFoldDB" id="A0A9W3BAI0"/>
<dbReference type="OrthoDB" id="6045352at2759"/>
<dbReference type="Proteomes" id="UP001165740">
    <property type="component" value="Chromosome 9"/>
</dbReference>